<organism evidence="4 5">
    <name type="scientific">Clathrospora elynae</name>
    <dbReference type="NCBI Taxonomy" id="706981"/>
    <lineage>
        <taxon>Eukaryota</taxon>
        <taxon>Fungi</taxon>
        <taxon>Dikarya</taxon>
        <taxon>Ascomycota</taxon>
        <taxon>Pezizomycotina</taxon>
        <taxon>Dothideomycetes</taxon>
        <taxon>Pleosporomycetidae</taxon>
        <taxon>Pleosporales</taxon>
        <taxon>Diademaceae</taxon>
        <taxon>Clathrospora</taxon>
    </lineage>
</organism>
<dbReference type="Proteomes" id="UP000800038">
    <property type="component" value="Unassembled WGS sequence"/>
</dbReference>
<feature type="compositionally biased region" description="Polar residues" evidence="2">
    <location>
        <begin position="72"/>
        <end position="93"/>
    </location>
</feature>
<dbReference type="PANTHER" id="PTHR38791">
    <property type="entry name" value="ZN(II)2CYS6 TRANSCRIPTION FACTOR (EUROFUNG)-RELATED-RELATED"/>
    <property type="match status" value="1"/>
</dbReference>
<keyword evidence="1" id="KW-0539">Nucleus</keyword>
<reference evidence="4" key="1">
    <citation type="journal article" date="2020" name="Stud. Mycol.">
        <title>101 Dothideomycetes genomes: a test case for predicting lifestyles and emergence of pathogens.</title>
        <authorList>
            <person name="Haridas S."/>
            <person name="Albert R."/>
            <person name="Binder M."/>
            <person name="Bloem J."/>
            <person name="Labutti K."/>
            <person name="Salamov A."/>
            <person name="Andreopoulos B."/>
            <person name="Baker S."/>
            <person name="Barry K."/>
            <person name="Bills G."/>
            <person name="Bluhm B."/>
            <person name="Cannon C."/>
            <person name="Castanera R."/>
            <person name="Culley D."/>
            <person name="Daum C."/>
            <person name="Ezra D."/>
            <person name="Gonzalez J."/>
            <person name="Henrissat B."/>
            <person name="Kuo A."/>
            <person name="Liang C."/>
            <person name="Lipzen A."/>
            <person name="Lutzoni F."/>
            <person name="Magnuson J."/>
            <person name="Mondo S."/>
            <person name="Nolan M."/>
            <person name="Ohm R."/>
            <person name="Pangilinan J."/>
            <person name="Park H.-J."/>
            <person name="Ramirez L."/>
            <person name="Alfaro M."/>
            <person name="Sun H."/>
            <person name="Tritt A."/>
            <person name="Yoshinaga Y."/>
            <person name="Zwiers L.-H."/>
            <person name="Turgeon B."/>
            <person name="Goodwin S."/>
            <person name="Spatafora J."/>
            <person name="Crous P."/>
            <person name="Grigoriev I."/>
        </authorList>
    </citation>
    <scope>NUCLEOTIDE SEQUENCE</scope>
    <source>
        <strain evidence="4">CBS 161.51</strain>
    </source>
</reference>
<evidence type="ECO:0000313" key="4">
    <source>
        <dbReference type="EMBL" id="KAF1940950.1"/>
    </source>
</evidence>
<dbReference type="PANTHER" id="PTHR38791:SF12">
    <property type="entry name" value="TRANSCRIPTION FACTOR DOMAIN-CONTAINING PROTEIN-RELATED"/>
    <property type="match status" value="1"/>
</dbReference>
<dbReference type="SUPFAM" id="SSF57701">
    <property type="entry name" value="Zn2/Cys6 DNA-binding domain"/>
    <property type="match status" value="1"/>
</dbReference>
<feature type="region of interest" description="Disordered" evidence="2">
    <location>
        <begin position="620"/>
        <end position="641"/>
    </location>
</feature>
<dbReference type="GO" id="GO:0008270">
    <property type="term" value="F:zinc ion binding"/>
    <property type="evidence" value="ECO:0007669"/>
    <property type="project" value="InterPro"/>
</dbReference>
<dbReference type="SMART" id="SM00066">
    <property type="entry name" value="GAL4"/>
    <property type="match status" value="1"/>
</dbReference>
<dbReference type="EMBL" id="ML976055">
    <property type="protein sequence ID" value="KAF1940950.1"/>
    <property type="molecule type" value="Genomic_DNA"/>
</dbReference>
<dbReference type="PROSITE" id="PS00463">
    <property type="entry name" value="ZN2_CY6_FUNGAL_1"/>
    <property type="match status" value="1"/>
</dbReference>
<dbReference type="OrthoDB" id="2991872at2759"/>
<dbReference type="InterPro" id="IPR053175">
    <property type="entry name" value="DHMBA_Reg_Transcription_Factor"/>
</dbReference>
<proteinExistence type="predicted"/>
<dbReference type="Pfam" id="PF00172">
    <property type="entry name" value="Zn_clus"/>
    <property type="match status" value="1"/>
</dbReference>
<dbReference type="GO" id="GO:0000981">
    <property type="term" value="F:DNA-binding transcription factor activity, RNA polymerase II-specific"/>
    <property type="evidence" value="ECO:0007669"/>
    <property type="project" value="InterPro"/>
</dbReference>
<feature type="compositionally biased region" description="Polar residues" evidence="2">
    <location>
        <begin position="624"/>
        <end position="639"/>
    </location>
</feature>
<dbReference type="PROSITE" id="PS50048">
    <property type="entry name" value="ZN2_CY6_FUNGAL_2"/>
    <property type="match status" value="1"/>
</dbReference>
<dbReference type="Gene3D" id="4.10.240.10">
    <property type="entry name" value="Zn(2)-C6 fungal-type DNA-binding domain"/>
    <property type="match status" value="1"/>
</dbReference>
<gene>
    <name evidence="4" type="ORF">EJ02DRAFT_213662</name>
</gene>
<feature type="region of interest" description="Disordered" evidence="2">
    <location>
        <begin position="49"/>
        <end position="116"/>
    </location>
</feature>
<sequence length="727" mass="80881">MSYRGRPSKGCEACRARKVKCDETRPACSRCSKSGHDCTYRDQSDILFRNQTASAAQRAEESWRKRSKSHQRAPTSESSASTKTPPSDESSPPTLDDQHSSSGSQHSPSGSADDQVQNTYNEATPFIDLSKMTITPHLNPDFRRLAFERFVYDFVSPDSPDRPKNEPSDALWTFIPVLYQKAAEDSCLATAVDAVAYVNFANRCNAPHAEALGEECLGRSIAMLSKIIADKKLAATNEALLSVYLMGIFENLTSIQRKGTFIAHHHGANALLQLRTVEQYYSDQISARLYEVAYAQMLLGNLQSAKRPPVPTKDVVKAEEYLPSLYSNSNVFVIRLIWKEAMLHAKWHEVKQSPNPPACRLALQEILQTALELDGDFQTWETTVTPAWQYSMVPNTSEARSGYDMKWQRLMLECRGAPEEIHSYTSLKRCWIWGFYRTSRIFLLRDMLEILNWMFRFPEPAPPLVPVGSSRATTHASNTQGQSVPSGLSDMTLRMHHSFATAHLVDIIEKNCSALISSFHVPIHLKSFDDVVGMRGYICIWPLGIMDAVLSSGLVPDMNAPENPAGTNHASTQASSFFQPSNVVLNSIPGTSNIPPPSTQPDNLNSYATAPQFSELSNIRPKSESGQIPMSANSPSDSTPVLDPTAKKGHIFDSSPAHPYDHPVDLPPLDTDVVKPRKIDVAARREWVNRMLYYIATELGIKKALYVPLTEGFMQTVKPSVDVILGR</sequence>
<evidence type="ECO:0000259" key="3">
    <source>
        <dbReference type="PROSITE" id="PS50048"/>
    </source>
</evidence>
<evidence type="ECO:0000256" key="2">
    <source>
        <dbReference type="SAM" id="MobiDB-lite"/>
    </source>
</evidence>
<dbReference type="AlphaFoldDB" id="A0A6A5SMN1"/>
<feature type="domain" description="Zn(2)-C6 fungal-type" evidence="3">
    <location>
        <begin position="10"/>
        <end position="40"/>
    </location>
</feature>
<dbReference type="InterPro" id="IPR036864">
    <property type="entry name" value="Zn2-C6_fun-type_DNA-bd_sf"/>
</dbReference>
<keyword evidence="5" id="KW-1185">Reference proteome</keyword>
<dbReference type="InterPro" id="IPR001138">
    <property type="entry name" value="Zn2Cys6_DnaBD"/>
</dbReference>
<accession>A0A6A5SMN1</accession>
<name>A0A6A5SMN1_9PLEO</name>
<feature type="compositionally biased region" description="Low complexity" evidence="2">
    <location>
        <begin position="100"/>
        <end position="111"/>
    </location>
</feature>
<evidence type="ECO:0000313" key="5">
    <source>
        <dbReference type="Proteomes" id="UP000800038"/>
    </source>
</evidence>
<evidence type="ECO:0000256" key="1">
    <source>
        <dbReference type="ARBA" id="ARBA00023242"/>
    </source>
</evidence>
<protein>
    <recommendedName>
        <fullName evidence="3">Zn(2)-C6 fungal-type domain-containing protein</fullName>
    </recommendedName>
</protein>
<dbReference type="CDD" id="cd00067">
    <property type="entry name" value="GAL4"/>
    <property type="match status" value="1"/>
</dbReference>